<reference evidence="3" key="1">
    <citation type="journal article" date="2019" name="Int. J. Syst. Evol. Microbiol.">
        <title>The Global Catalogue of Microorganisms (GCM) 10K type strain sequencing project: providing services to taxonomists for standard genome sequencing and annotation.</title>
        <authorList>
            <consortium name="The Broad Institute Genomics Platform"/>
            <consortium name="The Broad Institute Genome Sequencing Center for Infectious Disease"/>
            <person name="Wu L."/>
            <person name="Ma J."/>
        </authorList>
    </citation>
    <scope>NUCLEOTIDE SEQUENCE [LARGE SCALE GENOMIC DNA]</scope>
    <source>
        <strain evidence="3">JCM 17563</strain>
    </source>
</reference>
<dbReference type="RefSeq" id="WP_344705602.1">
    <property type="nucleotide sequence ID" value="NZ_BAABBQ010000001.1"/>
</dbReference>
<dbReference type="PANTHER" id="PTHR38075:SF1">
    <property type="entry name" value="DUF4139 DOMAIN-CONTAINING PROTEIN"/>
    <property type="match status" value="1"/>
</dbReference>
<keyword evidence="1" id="KW-0732">Signal</keyword>
<protein>
    <submittedName>
        <fullName evidence="2">DUF4139 domain-containing protein</fullName>
    </submittedName>
</protein>
<sequence length="508" mass="54393">MRLPLLLAAGLSWPAHAQVPVTSPRAERVEVTVYRDLSRGNRRLERDWLNGYALISETRTVTIPAGESELRLEGVASGIIPQSAIVGGLPQGIVERNRDALLLSAGSLIDRSLGQRVTLRRTSRATGRVTEQEAVVRTGSDGGVVLETPAGIEALRCSGLGETLTYRAVPAGLTARPTLSVRMRSRQPLTATVTLSYLATGFDWQADYVGRLSADERTLDLQAGLTLASTDDTSFIDATTQAVAGRVNREDARVPPVEAPAIRLRCWPQGTTSVVPQIAPPAPPPPSPPPPVMAAPAPVMEVGAEDIVVAGSRVMAARERLGDLQLYRIPLPVTVAANAQKQVGLIDQPAVRVTPVYRFGFAADSEEDAQDATLILRTRNRPEEGLGLPLPAGNVVILRDGASRPLLVGERAMDDRAVGEKVEFRTGVTPGVTARLTRTAQSATAARYRLLLTSDRPHPVTAEVVLGTDDDAPILGPSGRLVRRDGETLWETVIPANGSVELGYRLRR</sequence>
<keyword evidence="3" id="KW-1185">Reference proteome</keyword>
<dbReference type="PANTHER" id="PTHR38075">
    <property type="entry name" value="DUF4139 DOMAIN-CONTAINING PROTEIN"/>
    <property type="match status" value="1"/>
</dbReference>
<evidence type="ECO:0000256" key="1">
    <source>
        <dbReference type="SAM" id="SignalP"/>
    </source>
</evidence>
<proteinExistence type="predicted"/>
<name>A0ABP7SBS3_9SPHN</name>
<dbReference type="EMBL" id="BAABBQ010000001">
    <property type="protein sequence ID" value="GAA4009355.1"/>
    <property type="molecule type" value="Genomic_DNA"/>
</dbReference>
<evidence type="ECO:0000313" key="2">
    <source>
        <dbReference type="EMBL" id="GAA4009355.1"/>
    </source>
</evidence>
<feature type="signal peptide" evidence="1">
    <location>
        <begin position="1"/>
        <end position="17"/>
    </location>
</feature>
<comment type="caution">
    <text evidence="2">The sequence shown here is derived from an EMBL/GenBank/DDBJ whole genome shotgun (WGS) entry which is preliminary data.</text>
</comment>
<accession>A0ABP7SBS3</accession>
<gene>
    <name evidence="2" type="ORF">GCM10022280_02750</name>
</gene>
<dbReference type="Proteomes" id="UP001500235">
    <property type="component" value="Unassembled WGS sequence"/>
</dbReference>
<evidence type="ECO:0000313" key="3">
    <source>
        <dbReference type="Proteomes" id="UP001500235"/>
    </source>
</evidence>
<organism evidence="2 3">
    <name type="scientific">Sphingomonas swuensis</name>
    <dbReference type="NCBI Taxonomy" id="977800"/>
    <lineage>
        <taxon>Bacteria</taxon>
        <taxon>Pseudomonadati</taxon>
        <taxon>Pseudomonadota</taxon>
        <taxon>Alphaproteobacteria</taxon>
        <taxon>Sphingomonadales</taxon>
        <taxon>Sphingomonadaceae</taxon>
        <taxon>Sphingomonas</taxon>
    </lineage>
</organism>
<feature type="chain" id="PRO_5045591958" evidence="1">
    <location>
        <begin position="18"/>
        <end position="508"/>
    </location>
</feature>